<dbReference type="GO" id="GO:0043161">
    <property type="term" value="P:proteasome-mediated ubiquitin-dependent protein catabolic process"/>
    <property type="evidence" value="ECO:0007669"/>
    <property type="project" value="TreeGrafter"/>
</dbReference>
<dbReference type="PROSITE" id="PS00299">
    <property type="entry name" value="UBIQUITIN_1"/>
    <property type="match status" value="1"/>
</dbReference>
<name>A0AAV1DRF1_OLDCO</name>
<dbReference type="FunFam" id="3.10.20.90:FF:000341">
    <property type="entry name" value="Ubiquitin-like superfamily protein"/>
    <property type="match status" value="1"/>
</dbReference>
<dbReference type="Proteomes" id="UP001161247">
    <property type="component" value="Chromosome 6"/>
</dbReference>
<dbReference type="InterPro" id="IPR029071">
    <property type="entry name" value="Ubiquitin-like_domsf"/>
</dbReference>
<organism evidence="2 3">
    <name type="scientific">Oldenlandia corymbosa var. corymbosa</name>
    <dbReference type="NCBI Taxonomy" id="529605"/>
    <lineage>
        <taxon>Eukaryota</taxon>
        <taxon>Viridiplantae</taxon>
        <taxon>Streptophyta</taxon>
        <taxon>Embryophyta</taxon>
        <taxon>Tracheophyta</taxon>
        <taxon>Spermatophyta</taxon>
        <taxon>Magnoliopsida</taxon>
        <taxon>eudicotyledons</taxon>
        <taxon>Gunneridae</taxon>
        <taxon>Pentapetalae</taxon>
        <taxon>asterids</taxon>
        <taxon>lamiids</taxon>
        <taxon>Gentianales</taxon>
        <taxon>Rubiaceae</taxon>
        <taxon>Rubioideae</taxon>
        <taxon>Spermacoceae</taxon>
        <taxon>Hedyotis-Oldenlandia complex</taxon>
        <taxon>Oldenlandia</taxon>
    </lineage>
</organism>
<dbReference type="SUPFAM" id="SSF54236">
    <property type="entry name" value="Ubiquitin-like"/>
    <property type="match status" value="3"/>
</dbReference>
<dbReference type="AlphaFoldDB" id="A0AAV1DRF1"/>
<dbReference type="EMBL" id="OX459123">
    <property type="protein sequence ID" value="CAI9110456.1"/>
    <property type="molecule type" value="Genomic_DNA"/>
</dbReference>
<dbReference type="PANTHER" id="PTHR10621">
    <property type="entry name" value="UV EXCISION REPAIR PROTEIN RAD23"/>
    <property type="match status" value="1"/>
</dbReference>
<dbReference type="GO" id="GO:0031593">
    <property type="term" value="F:polyubiquitin modification-dependent protein binding"/>
    <property type="evidence" value="ECO:0007669"/>
    <property type="project" value="TreeGrafter"/>
</dbReference>
<evidence type="ECO:0000259" key="1">
    <source>
        <dbReference type="PROSITE" id="PS50053"/>
    </source>
</evidence>
<evidence type="ECO:0000313" key="3">
    <source>
        <dbReference type="Proteomes" id="UP001161247"/>
    </source>
</evidence>
<proteinExistence type="predicted"/>
<feature type="domain" description="Ubiquitin-like" evidence="1">
    <location>
        <begin position="105"/>
        <end position="181"/>
    </location>
</feature>
<feature type="domain" description="Ubiquitin-like" evidence="1">
    <location>
        <begin position="1"/>
        <end position="71"/>
    </location>
</feature>
<dbReference type="Gene3D" id="3.10.20.90">
    <property type="entry name" value="Phosphatidylinositol 3-kinase Catalytic Subunit, Chain A, domain 1"/>
    <property type="match status" value="3"/>
</dbReference>
<dbReference type="GO" id="GO:0070628">
    <property type="term" value="F:proteasome binding"/>
    <property type="evidence" value="ECO:0007669"/>
    <property type="project" value="TreeGrafter"/>
</dbReference>
<evidence type="ECO:0000313" key="2">
    <source>
        <dbReference type="EMBL" id="CAI9110456.1"/>
    </source>
</evidence>
<dbReference type="InterPro" id="IPR000626">
    <property type="entry name" value="Ubiquitin-like_dom"/>
</dbReference>
<gene>
    <name evidence="2" type="ORF">OLC1_LOCUS18112</name>
</gene>
<reference evidence="2" key="1">
    <citation type="submission" date="2023-03" db="EMBL/GenBank/DDBJ databases">
        <authorList>
            <person name="Julca I."/>
        </authorList>
    </citation>
    <scope>NUCLEOTIDE SEQUENCE</scope>
</reference>
<dbReference type="CDD" id="cd17039">
    <property type="entry name" value="Ubl_ubiquitin_like"/>
    <property type="match status" value="1"/>
</dbReference>
<feature type="domain" description="Ubiquitin-like" evidence="1">
    <location>
        <begin position="198"/>
        <end position="279"/>
    </location>
</feature>
<dbReference type="PROSITE" id="PS50053">
    <property type="entry name" value="UBIQUITIN_2"/>
    <property type="match status" value="3"/>
</dbReference>
<dbReference type="InterPro" id="IPR019954">
    <property type="entry name" value="Ubiquitin_CS"/>
</dbReference>
<protein>
    <submittedName>
        <fullName evidence="2">OLC1v1010480C1</fullName>
    </submittedName>
</protein>
<sequence length="281" mass="31355">MDVLFQPTNGRPFSIEVGYFDSVLEIKAKIQKDQGIPISKQTLIFNGNVLNDELNVHSSDILDHSQISLIVAPDPEKHNATTTNTNNLVRASQELSISINPFKQIRLILKMPAGRPAIPLEMDINDSIRRLKERIQEMEGVPVVRLMIQAGGVELHDHQTILDCELFDHAEIDVSVRPSPSTTTSSGSLGNVSSTKKLKIIVLTKCGTRKIPMEVSPSENVGQLRKELQKLNQHLDLDLPQEGYFFIYKQNVMDDDRSLRWHHVGNGDTIEIFNGSISGGT</sequence>
<dbReference type="GO" id="GO:0043130">
    <property type="term" value="F:ubiquitin binding"/>
    <property type="evidence" value="ECO:0007669"/>
    <property type="project" value="TreeGrafter"/>
</dbReference>
<dbReference type="SMART" id="SM00213">
    <property type="entry name" value="UBQ"/>
    <property type="match status" value="3"/>
</dbReference>
<accession>A0AAV1DRF1</accession>
<dbReference type="PANTHER" id="PTHR10621:SF38">
    <property type="entry name" value="UBIQUITIN DOMAIN-CONTAINING PROTEIN 7SL RNA1-RELATED"/>
    <property type="match status" value="1"/>
</dbReference>
<dbReference type="GO" id="GO:0005829">
    <property type="term" value="C:cytosol"/>
    <property type="evidence" value="ECO:0007669"/>
    <property type="project" value="TreeGrafter"/>
</dbReference>
<dbReference type="Pfam" id="PF00240">
    <property type="entry name" value="ubiquitin"/>
    <property type="match status" value="3"/>
</dbReference>
<dbReference type="GO" id="GO:0005654">
    <property type="term" value="C:nucleoplasm"/>
    <property type="evidence" value="ECO:0007669"/>
    <property type="project" value="TreeGrafter"/>
</dbReference>
<keyword evidence="3" id="KW-1185">Reference proteome</keyword>